<dbReference type="CDD" id="cd13131">
    <property type="entry name" value="MATE_NorM_like"/>
    <property type="match status" value="1"/>
</dbReference>
<keyword evidence="1" id="KW-0813">Transport</keyword>
<evidence type="ECO:0000256" key="2">
    <source>
        <dbReference type="SAM" id="Phobius"/>
    </source>
</evidence>
<evidence type="ECO:0000313" key="3">
    <source>
        <dbReference type="EMBL" id="TCW32892.1"/>
    </source>
</evidence>
<feature type="transmembrane region" description="Helical" evidence="2">
    <location>
        <begin position="332"/>
        <end position="353"/>
    </location>
</feature>
<keyword evidence="2" id="KW-0812">Transmembrane</keyword>
<feature type="transmembrane region" description="Helical" evidence="2">
    <location>
        <begin position="290"/>
        <end position="311"/>
    </location>
</feature>
<feature type="transmembrane region" description="Helical" evidence="2">
    <location>
        <begin position="110"/>
        <end position="129"/>
    </location>
</feature>
<dbReference type="PANTHER" id="PTHR43298">
    <property type="entry name" value="MULTIDRUG RESISTANCE PROTEIN NORM-RELATED"/>
    <property type="match status" value="1"/>
</dbReference>
<dbReference type="Proteomes" id="UP000294801">
    <property type="component" value="Unassembled WGS sequence"/>
</dbReference>
<dbReference type="InterPro" id="IPR002528">
    <property type="entry name" value="MATE_fam"/>
</dbReference>
<proteinExistence type="predicted"/>
<accession>A0ABY2D203</accession>
<name>A0ABY2D203_GULMO</name>
<dbReference type="Pfam" id="PF01554">
    <property type="entry name" value="MatE"/>
    <property type="match status" value="2"/>
</dbReference>
<evidence type="ECO:0000256" key="1">
    <source>
        <dbReference type="ARBA" id="ARBA00022448"/>
    </source>
</evidence>
<feature type="transmembrane region" description="Helical" evidence="2">
    <location>
        <begin position="251"/>
        <end position="270"/>
    </location>
</feature>
<organism evidence="3 4">
    <name type="scientific">Gulbenkiania mobilis</name>
    <dbReference type="NCBI Taxonomy" id="397457"/>
    <lineage>
        <taxon>Bacteria</taxon>
        <taxon>Pseudomonadati</taxon>
        <taxon>Pseudomonadota</taxon>
        <taxon>Betaproteobacteria</taxon>
        <taxon>Neisseriales</taxon>
        <taxon>Chromobacteriaceae</taxon>
        <taxon>Gulbenkiania</taxon>
    </lineage>
</organism>
<evidence type="ECO:0000313" key="4">
    <source>
        <dbReference type="Proteomes" id="UP000294801"/>
    </source>
</evidence>
<feature type="transmembrane region" description="Helical" evidence="2">
    <location>
        <begin position="412"/>
        <end position="430"/>
    </location>
</feature>
<feature type="transmembrane region" description="Helical" evidence="2">
    <location>
        <begin position="436"/>
        <end position="457"/>
    </location>
</feature>
<reference evidence="3 4" key="1">
    <citation type="submission" date="2019-03" db="EMBL/GenBank/DDBJ databases">
        <title>Genomic Encyclopedia of Type Strains, Phase IV (KMG-IV): sequencing the most valuable type-strain genomes for metagenomic binning, comparative biology and taxonomic classification.</title>
        <authorList>
            <person name="Goeker M."/>
        </authorList>
    </citation>
    <scope>NUCLEOTIDE SEQUENCE [LARGE SCALE GENOMIC DNA]</scope>
    <source>
        <strain evidence="3 4">DSM 18507</strain>
    </source>
</reference>
<feature type="transmembrane region" description="Helical" evidence="2">
    <location>
        <begin position="209"/>
        <end position="231"/>
    </location>
</feature>
<dbReference type="EMBL" id="SMDA01000002">
    <property type="protein sequence ID" value="TCW32892.1"/>
    <property type="molecule type" value="Genomic_DNA"/>
</dbReference>
<feature type="transmembrane region" description="Helical" evidence="2">
    <location>
        <begin position="178"/>
        <end position="197"/>
    </location>
</feature>
<dbReference type="RefSeq" id="WP_132097908.1">
    <property type="nucleotide sequence ID" value="NZ_SMDA01000002.1"/>
</dbReference>
<keyword evidence="2" id="KW-1133">Transmembrane helix</keyword>
<feature type="transmembrane region" description="Helical" evidence="2">
    <location>
        <begin position="149"/>
        <end position="166"/>
    </location>
</feature>
<dbReference type="InterPro" id="IPR050222">
    <property type="entry name" value="MATE_MdtK"/>
</dbReference>
<protein>
    <submittedName>
        <fullName evidence="3">MATE family multidrug resistance protein</fullName>
    </submittedName>
</protein>
<feature type="transmembrane region" description="Helical" evidence="2">
    <location>
        <begin position="373"/>
        <end position="391"/>
    </location>
</feature>
<feature type="transmembrane region" description="Helical" evidence="2">
    <location>
        <begin position="75"/>
        <end position="98"/>
    </location>
</feature>
<comment type="caution">
    <text evidence="3">The sequence shown here is derived from an EMBL/GenBank/DDBJ whole genome shotgun (WGS) entry which is preliminary data.</text>
</comment>
<gene>
    <name evidence="3" type="ORF">EV669_102191</name>
</gene>
<keyword evidence="4" id="KW-1185">Reference proteome</keyword>
<dbReference type="NCBIfam" id="TIGR00797">
    <property type="entry name" value="matE"/>
    <property type="match status" value="1"/>
</dbReference>
<keyword evidence="2" id="KW-0472">Membrane</keyword>
<dbReference type="PANTHER" id="PTHR43298:SF2">
    <property type="entry name" value="FMN_FAD EXPORTER YEEO-RELATED"/>
    <property type="match status" value="1"/>
</dbReference>
<sequence length="475" mass="50027">MLAALRFLSPYRAAGYLAARCAAFMHEVPSLWRLAWPLILSQLAQSGILFVDSLLMGQLGPAALAGGALALSTYFLVYVLAFGVLSASGTLVALAYGAGKRRRLVAAVRAGLVLGAGLSLLAGVLLWHAEPWMLMLGQAPEMARVAAGFLRVLVWGLPFGLLFLTLRSFASGINRPGPVPFITFSALALSAVLGWLLSQGLGSWRGLGVYGIALSSAITYFYMGMAFAWVVRHHRGFARYPVFGRIRRRDLAMIGPVLRLGLPTAGTLGMESGLFSASAYLMGALGAAQLAAHQSMMQLVIASFIVPMGLMHAISMRVGQAIGAGEPRRARGAALTGQLLALVWTGVTASVLLLMPETLLSAFLPAGRPGAEAARAVALTLAPVAALLFVIDAWQSILGAALRAVKDARFSMVVYGLGCWGVGFPLAWVLSHGPLGALGVWVGLTTGLVSAGLLLMWRFEKLSHALIAGRRQVGL</sequence>